<dbReference type="EMBL" id="JAVDQK010000043">
    <property type="protein sequence ID" value="MDR6221528.1"/>
    <property type="molecule type" value="Genomic_DNA"/>
</dbReference>
<dbReference type="Proteomes" id="UP001185331">
    <property type="component" value="Unassembled WGS sequence"/>
</dbReference>
<comment type="caution">
    <text evidence="1">The sequence shown here is derived from an EMBL/GenBank/DDBJ whole genome shotgun (WGS) entry which is preliminary data.</text>
</comment>
<dbReference type="RefSeq" id="WP_309859649.1">
    <property type="nucleotide sequence ID" value="NZ_JAVDQJ010000042.1"/>
</dbReference>
<proteinExistence type="predicted"/>
<gene>
    <name evidence="1" type="ORF">J2Y00_005165</name>
</gene>
<accession>A0AAE3XIX2</accession>
<reference evidence="1" key="1">
    <citation type="submission" date="2023-07" db="EMBL/GenBank/DDBJ databases">
        <title>Sorghum-associated microbial communities from plants grown in Nebraska, USA.</title>
        <authorList>
            <person name="Schachtman D."/>
        </authorList>
    </citation>
    <scope>NUCLEOTIDE SEQUENCE</scope>
    <source>
        <strain evidence="1">BE330</strain>
    </source>
</reference>
<protein>
    <submittedName>
        <fullName evidence="1">Uncharacterized protein</fullName>
    </submittedName>
</protein>
<dbReference type="AlphaFoldDB" id="A0AAE3XIX2"/>
<sequence>MTESYAHYATTVAAIIMADLYQELDAPPGDLNSQVENAFPRAAADLSIPEAERAQVLRLTQEVIEIFLRKTDWSEYHTLLTGPYAGLIDPQVMLNKRMAQLT</sequence>
<name>A0AAE3XIX2_9DEIO</name>
<organism evidence="1 2">
    <name type="scientific">Deinococcus soli</name>
    <name type="common">ex Cha et al. 2016</name>
    <dbReference type="NCBI Taxonomy" id="1309411"/>
    <lineage>
        <taxon>Bacteria</taxon>
        <taxon>Thermotogati</taxon>
        <taxon>Deinococcota</taxon>
        <taxon>Deinococci</taxon>
        <taxon>Deinococcales</taxon>
        <taxon>Deinococcaceae</taxon>
        <taxon>Deinococcus</taxon>
    </lineage>
</organism>
<evidence type="ECO:0000313" key="2">
    <source>
        <dbReference type="Proteomes" id="UP001185331"/>
    </source>
</evidence>
<evidence type="ECO:0000313" key="1">
    <source>
        <dbReference type="EMBL" id="MDR6221528.1"/>
    </source>
</evidence>